<dbReference type="Proteomes" id="UP000249396">
    <property type="component" value="Unassembled WGS sequence"/>
</dbReference>
<gene>
    <name evidence="1" type="ORF">DM484_10700</name>
</gene>
<organism evidence="1 2">
    <name type="scientific">Candidatus Methylumidiphilus alinenensis</name>
    <dbReference type="NCBI Taxonomy" id="2202197"/>
    <lineage>
        <taxon>Bacteria</taxon>
        <taxon>Pseudomonadati</taxon>
        <taxon>Pseudomonadota</taxon>
        <taxon>Gammaproteobacteria</taxon>
        <taxon>Methylococcales</taxon>
        <taxon>Candidatus Methylumidiphilus</taxon>
    </lineage>
</organism>
<evidence type="ECO:0000313" key="1">
    <source>
        <dbReference type="EMBL" id="PZN79764.1"/>
    </source>
</evidence>
<reference evidence="1 2" key="1">
    <citation type="journal article" date="2018" name="Aquat. Microb. Ecol.">
        <title>Gammaproteobacterial methanotrophs dominate.</title>
        <authorList>
            <person name="Rissanen A.J."/>
            <person name="Saarenheimo J."/>
            <person name="Tiirola M."/>
            <person name="Peura S."/>
            <person name="Aalto S.L."/>
            <person name="Karvinen A."/>
            <person name="Nykanen H."/>
        </authorList>
    </citation>
    <scope>NUCLEOTIDE SEQUENCE [LARGE SCALE GENOMIC DNA]</scope>
    <source>
        <strain evidence="1">AMbin10</strain>
    </source>
</reference>
<comment type="caution">
    <text evidence="1">The sequence shown here is derived from an EMBL/GenBank/DDBJ whole genome shotgun (WGS) entry which is preliminary data.</text>
</comment>
<proteinExistence type="predicted"/>
<sequence>MLRKWEGRSPDGAACGAIRVVLPDYAASGSIRATMLKFNGMVRIISYCFKTNRFSHVSKSSCDRFPFTYSIFNIKELLGSGYDSTGYSVDLKV</sequence>
<protein>
    <submittedName>
        <fullName evidence="1">Uncharacterized protein</fullName>
    </submittedName>
</protein>
<dbReference type="AlphaFoldDB" id="A0A2W4T4S2"/>
<name>A0A2W4T4S2_9GAMM</name>
<dbReference type="EMBL" id="QJPH01000292">
    <property type="protein sequence ID" value="PZN79764.1"/>
    <property type="molecule type" value="Genomic_DNA"/>
</dbReference>
<accession>A0A2W4T4S2</accession>
<evidence type="ECO:0000313" key="2">
    <source>
        <dbReference type="Proteomes" id="UP000249396"/>
    </source>
</evidence>